<sequence length="92" mass="10289">MPEGSYWDLRDHSFGCLTNCLRIVRMSGDVGKDHAVQLVQFLLRKTSVLQEHVVSAGPNDHSISVEELKEFSNKSSTFPRGSPRAVVLFSNK</sequence>
<reference evidence="1" key="1">
    <citation type="submission" date="2013-07" db="EMBL/GenBank/DDBJ databases">
        <title>The genome of Eucalyptus grandis.</title>
        <authorList>
            <person name="Schmutz J."/>
            <person name="Hayes R."/>
            <person name="Myburg A."/>
            <person name="Tuskan G."/>
            <person name="Grattapaglia D."/>
            <person name="Rokhsar D.S."/>
        </authorList>
    </citation>
    <scope>NUCLEOTIDE SEQUENCE</scope>
    <source>
        <tissue evidence="1">Leaf extractions</tissue>
    </source>
</reference>
<dbReference type="InParanoid" id="A0A059DFG7"/>
<gene>
    <name evidence="1" type="ORF">EUGRSUZ_A01779</name>
</gene>
<name>A0A059DFG7_EUCGR</name>
<accession>A0A059DFG7</accession>
<protein>
    <recommendedName>
        <fullName evidence="2">FBD domain-containing protein</fullName>
    </recommendedName>
</protein>
<dbReference type="EMBL" id="KK198753">
    <property type="protein sequence ID" value="KCW89483.1"/>
    <property type="molecule type" value="Genomic_DNA"/>
</dbReference>
<organism evidence="1">
    <name type="scientific">Eucalyptus grandis</name>
    <name type="common">Flooded gum</name>
    <dbReference type="NCBI Taxonomy" id="71139"/>
    <lineage>
        <taxon>Eukaryota</taxon>
        <taxon>Viridiplantae</taxon>
        <taxon>Streptophyta</taxon>
        <taxon>Embryophyta</taxon>
        <taxon>Tracheophyta</taxon>
        <taxon>Spermatophyta</taxon>
        <taxon>Magnoliopsida</taxon>
        <taxon>eudicotyledons</taxon>
        <taxon>Gunneridae</taxon>
        <taxon>Pentapetalae</taxon>
        <taxon>rosids</taxon>
        <taxon>malvids</taxon>
        <taxon>Myrtales</taxon>
        <taxon>Myrtaceae</taxon>
        <taxon>Myrtoideae</taxon>
        <taxon>Eucalypteae</taxon>
        <taxon>Eucalyptus</taxon>
    </lineage>
</organism>
<evidence type="ECO:0008006" key="2">
    <source>
        <dbReference type="Google" id="ProtNLM"/>
    </source>
</evidence>
<evidence type="ECO:0000313" key="1">
    <source>
        <dbReference type="EMBL" id="KCW89483.1"/>
    </source>
</evidence>
<proteinExistence type="predicted"/>
<dbReference type="Gramene" id="KCW89483">
    <property type="protein sequence ID" value="KCW89483"/>
    <property type="gene ID" value="EUGRSUZ_A01779"/>
</dbReference>
<dbReference type="AlphaFoldDB" id="A0A059DFG7"/>